<gene>
    <name evidence="2" type="primary">A06g504320.1_BraROA</name>
    <name evidence="2" type="ORF">IGI04_023216</name>
</gene>
<evidence type="ECO:0000313" key="3">
    <source>
        <dbReference type="Proteomes" id="UP000823674"/>
    </source>
</evidence>
<name>A0ABQ7M5D2_BRACM</name>
<keyword evidence="3" id="KW-1185">Reference proteome</keyword>
<dbReference type="Proteomes" id="UP000823674">
    <property type="component" value="Chromosome A06"/>
</dbReference>
<organism evidence="2 3">
    <name type="scientific">Brassica rapa subsp. trilocularis</name>
    <dbReference type="NCBI Taxonomy" id="1813537"/>
    <lineage>
        <taxon>Eukaryota</taxon>
        <taxon>Viridiplantae</taxon>
        <taxon>Streptophyta</taxon>
        <taxon>Embryophyta</taxon>
        <taxon>Tracheophyta</taxon>
        <taxon>Spermatophyta</taxon>
        <taxon>Magnoliopsida</taxon>
        <taxon>eudicotyledons</taxon>
        <taxon>Gunneridae</taxon>
        <taxon>Pentapetalae</taxon>
        <taxon>rosids</taxon>
        <taxon>malvids</taxon>
        <taxon>Brassicales</taxon>
        <taxon>Brassicaceae</taxon>
        <taxon>Brassiceae</taxon>
        <taxon>Brassica</taxon>
    </lineage>
</organism>
<comment type="caution">
    <text evidence="2">The sequence shown here is derived from an EMBL/GenBank/DDBJ whole genome shotgun (WGS) entry which is preliminary data.</text>
</comment>
<dbReference type="EMBL" id="JADBGQ010000006">
    <property type="protein sequence ID" value="KAG5393253.1"/>
    <property type="molecule type" value="Genomic_DNA"/>
</dbReference>
<accession>A0ABQ7M5D2</accession>
<evidence type="ECO:0000256" key="1">
    <source>
        <dbReference type="SAM" id="MobiDB-lite"/>
    </source>
</evidence>
<sequence length="412" mass="47147">MHTATLHTEEYDEDYEKERAINYRAILAEEDKLLHHSSWKWNTTSIDKTVPISIDICLRHTSCRRASTDSAYYPSIDTGVDHAREGDYSIGSWADAHYHESFAVEIAISQPHAEELHKGFTPEKLLNMQERDEEEKDEYGVYKDDHGHAKDVGGHIIRVSKDDIRCLLERASIDEHSYLCLPGHARSFTQTKLVPEIYAKDEINEMFYGEMRQDIAMIQTQRATEATTPTSIDKHLSTSIDDDLKHSNTMKSQPHSYTRAEIDHLIEAIQMELVEIQRYIARRPEASTSIDRHNNISTDNHRHASIDGATNRGRLVPKMTSDMSDTNNHGQEISDDAYATLLRNEFQLEKCLKEPKLTSNLIELNSACLGAWYTWDQILQPSLPSSFGDYPSPRQEPCRTLGQENDEQDCVP</sequence>
<proteinExistence type="predicted"/>
<evidence type="ECO:0000313" key="2">
    <source>
        <dbReference type="EMBL" id="KAG5393253.1"/>
    </source>
</evidence>
<feature type="region of interest" description="Disordered" evidence="1">
    <location>
        <begin position="386"/>
        <end position="412"/>
    </location>
</feature>
<protein>
    <submittedName>
        <fullName evidence="2">Uncharacterized protein</fullName>
    </submittedName>
</protein>
<reference evidence="2 3" key="1">
    <citation type="submission" date="2021-03" db="EMBL/GenBank/DDBJ databases">
        <authorList>
            <person name="King G.J."/>
            <person name="Bancroft I."/>
            <person name="Baten A."/>
            <person name="Bloomfield J."/>
            <person name="Borpatragohain P."/>
            <person name="He Z."/>
            <person name="Irish N."/>
            <person name="Irwin J."/>
            <person name="Liu K."/>
            <person name="Mauleon R.P."/>
            <person name="Moore J."/>
            <person name="Morris R."/>
            <person name="Ostergaard L."/>
            <person name="Wang B."/>
            <person name="Wells R."/>
        </authorList>
    </citation>
    <scope>NUCLEOTIDE SEQUENCE [LARGE SCALE GENOMIC DNA]</scope>
    <source>
        <strain evidence="2">R-o-18</strain>
        <tissue evidence="2">Leaf</tissue>
    </source>
</reference>